<dbReference type="EMBL" id="SHKN01000001">
    <property type="protein sequence ID" value="RZT96385.1"/>
    <property type="molecule type" value="Genomic_DNA"/>
</dbReference>
<keyword evidence="2" id="KW-0732">Signal</keyword>
<dbReference type="Proteomes" id="UP000293562">
    <property type="component" value="Unassembled WGS sequence"/>
</dbReference>
<keyword evidence="4" id="KW-1185">Reference proteome</keyword>
<evidence type="ECO:0000256" key="1">
    <source>
        <dbReference type="SAM" id="MobiDB-lite"/>
    </source>
</evidence>
<proteinExistence type="predicted"/>
<feature type="chain" id="PRO_5020687666" evidence="2">
    <location>
        <begin position="22"/>
        <end position="131"/>
    </location>
</feature>
<sequence>MRYIALILVLYLSLQMSFAQKQNHPNELSSKQPVTDQNDQRVSGKQISSSDSFDIARNSGGKHGEGRLPTAYSKSLDKSQCICPFALITRNNDGKQSEGRLATDFSMRLKKGPEVRAIDDIARNSGGRNSE</sequence>
<evidence type="ECO:0000313" key="4">
    <source>
        <dbReference type="Proteomes" id="UP000293562"/>
    </source>
</evidence>
<evidence type="ECO:0000313" key="3">
    <source>
        <dbReference type="EMBL" id="RZT96385.1"/>
    </source>
</evidence>
<name>A0A4V2FT20_9BACT</name>
<comment type="caution">
    <text evidence="3">The sequence shown here is derived from an EMBL/GenBank/DDBJ whole genome shotgun (WGS) entry which is preliminary data.</text>
</comment>
<organism evidence="3 4">
    <name type="scientific">Ancylomarina subtilis</name>
    <dbReference type="NCBI Taxonomy" id="1639035"/>
    <lineage>
        <taxon>Bacteria</taxon>
        <taxon>Pseudomonadati</taxon>
        <taxon>Bacteroidota</taxon>
        <taxon>Bacteroidia</taxon>
        <taxon>Marinilabiliales</taxon>
        <taxon>Marinifilaceae</taxon>
        <taxon>Ancylomarina</taxon>
    </lineage>
</organism>
<dbReference type="AlphaFoldDB" id="A0A4V2FT20"/>
<gene>
    <name evidence="3" type="ORF">EV201_1023</name>
</gene>
<evidence type="ECO:0000256" key="2">
    <source>
        <dbReference type="SAM" id="SignalP"/>
    </source>
</evidence>
<reference evidence="3 4" key="1">
    <citation type="submission" date="2019-02" db="EMBL/GenBank/DDBJ databases">
        <title>Genomic Encyclopedia of Type Strains, Phase IV (KMG-IV): sequencing the most valuable type-strain genomes for metagenomic binning, comparative biology and taxonomic classification.</title>
        <authorList>
            <person name="Goeker M."/>
        </authorList>
    </citation>
    <scope>NUCLEOTIDE SEQUENCE [LARGE SCALE GENOMIC DNA]</scope>
    <source>
        <strain evidence="3 4">DSM 28825</strain>
    </source>
</reference>
<accession>A0A4V2FT20</accession>
<protein>
    <submittedName>
        <fullName evidence="3">Uncharacterized protein</fullName>
    </submittedName>
</protein>
<feature type="region of interest" description="Disordered" evidence="1">
    <location>
        <begin position="24"/>
        <end position="71"/>
    </location>
</feature>
<dbReference type="OrthoDB" id="9838114at2"/>
<feature type="compositionally biased region" description="Polar residues" evidence="1">
    <location>
        <begin position="24"/>
        <end position="52"/>
    </location>
</feature>
<feature type="signal peptide" evidence="2">
    <location>
        <begin position="1"/>
        <end position="21"/>
    </location>
</feature>
<dbReference type="RefSeq" id="WP_130306265.1">
    <property type="nucleotide sequence ID" value="NZ_SHKN01000001.1"/>
</dbReference>